<dbReference type="InterPro" id="IPR001633">
    <property type="entry name" value="EAL_dom"/>
</dbReference>
<dbReference type="FunFam" id="3.30.70.270:FF:000001">
    <property type="entry name" value="Diguanylate cyclase domain protein"/>
    <property type="match status" value="1"/>
</dbReference>
<dbReference type="HOGENOM" id="CLU_000445_70_4_4"/>
<feature type="modified residue" description="4-aspartylphosphate" evidence="4">
    <location>
        <position position="54"/>
    </location>
</feature>
<dbReference type="NCBIfam" id="TIGR00229">
    <property type="entry name" value="sensory_box"/>
    <property type="match status" value="2"/>
</dbReference>
<dbReference type="InterPro" id="IPR001789">
    <property type="entry name" value="Sig_transdc_resp-reg_receiver"/>
</dbReference>
<dbReference type="PROSITE" id="PS50883">
    <property type="entry name" value="EAL"/>
    <property type="match status" value="1"/>
</dbReference>
<dbReference type="CDD" id="cd01948">
    <property type="entry name" value="EAL"/>
    <property type="match status" value="1"/>
</dbReference>
<dbReference type="SMART" id="SM00052">
    <property type="entry name" value="EAL"/>
    <property type="match status" value="1"/>
</dbReference>
<evidence type="ECO:0000313" key="11">
    <source>
        <dbReference type="Proteomes" id="UP000001416"/>
    </source>
</evidence>
<evidence type="ECO:0000256" key="3">
    <source>
        <dbReference type="ARBA" id="ARBA00051114"/>
    </source>
</evidence>
<accession>Q82U13</accession>
<dbReference type="Pfam" id="PF08447">
    <property type="entry name" value="PAS_3"/>
    <property type="match status" value="1"/>
</dbReference>
<dbReference type="SMART" id="SM00267">
    <property type="entry name" value="GGDEF"/>
    <property type="match status" value="1"/>
</dbReference>
<dbReference type="PANTHER" id="PTHR44757:SF2">
    <property type="entry name" value="BIOFILM ARCHITECTURE MAINTENANCE PROTEIN MBAA"/>
    <property type="match status" value="1"/>
</dbReference>
<dbReference type="SMART" id="SM00065">
    <property type="entry name" value="GAF"/>
    <property type="match status" value="1"/>
</dbReference>
<dbReference type="InterPro" id="IPR029016">
    <property type="entry name" value="GAF-like_dom_sf"/>
</dbReference>
<dbReference type="Gene3D" id="3.40.50.2300">
    <property type="match status" value="2"/>
</dbReference>
<keyword evidence="11" id="KW-1185">Reference proteome</keyword>
<dbReference type="Pfam" id="PF13185">
    <property type="entry name" value="GAF_2"/>
    <property type="match status" value="1"/>
</dbReference>
<feature type="domain" description="PAS" evidence="6">
    <location>
        <begin position="566"/>
        <end position="612"/>
    </location>
</feature>
<evidence type="ECO:0000256" key="1">
    <source>
        <dbReference type="ARBA" id="ARBA00022679"/>
    </source>
</evidence>
<feature type="domain" description="Response regulatory" evidence="5">
    <location>
        <begin position="136"/>
        <end position="259"/>
    </location>
</feature>
<dbReference type="GeneID" id="87104860"/>
<gene>
    <name evidence="10" type="ordered locus">NE1700</name>
</gene>
<evidence type="ECO:0000256" key="2">
    <source>
        <dbReference type="ARBA" id="ARBA00022777"/>
    </source>
</evidence>
<dbReference type="SMART" id="SM00091">
    <property type="entry name" value="PAS"/>
    <property type="match status" value="2"/>
</dbReference>
<feature type="modified residue" description="4-aspartylphosphate" evidence="4">
    <location>
        <position position="192"/>
    </location>
</feature>
<dbReference type="Gene3D" id="3.20.20.450">
    <property type="entry name" value="EAL domain"/>
    <property type="match status" value="1"/>
</dbReference>
<sequence length="1128" mass="126908">MRVLYIDDNFSDADIVRRTLARTTPEIDLTTVASLAECLVCLEKSVHYDVLLTDLDLPDGSGLEVLRYIREWRLPLAVVIMTGPGEHDRGGAAFKAGADGYLVREGDYLERLPRTLHSALVRFRTNGTERNSPLSRVLYVGHSRSDIDLMRHHLAQHAPHLHLTAMTSAQDALALLPVNPDQTADFDIVLVDYCLSGGMDGLEFIRLLREERKLDIPIVLITRQGSEMIAARALHLGVEDYLSRHEGYLFEVPATLEKARWLAELTRERINLKQTNLRLSHLLAASPMVLYNLRFTGNVLQPVWVSENIERLIGYTPGEALAPGWWLSHLYPDDREQVLERQPILLSDGQLTHDYRFYHRDGRIIWILDELRLIRNADGQPHEVVGTWLDISEHKQAELIRQAHQSALNLIVASQPLPVILSDIAKHLETINPDMLVSILLLDKQAKCLKLGAAPSLPDDFNATVDQLAIGEGVGSCGTAAWRGEAVIVSDIDHHPYWQPYLEFTQKADLHACWSVPFKDENESVLGTFAIYHRTVREPTSADLVLVEEFASFTALAVQKVYAAEALRLAATVFESIREGIVVTDLEPRIVAVNRAYTEITGYSAAQVVGKNPKIIRSGRHDKSFYQAMWSSLQEEGYWSGEIWNRRKNGEIYPQWLTISAVSISSASNGRKELCNYVGVFTDISQIKQSEAQLAHLAHYDPLTGLPNRLLVQSRLHHAVERAQRYNLRVATLYIDLDRFKNVNDSLGHPIGDELLIKLTERLKNRLREEDALARLGGDEFLLVMEDVKDPSESAIVAQTLIDLLATPFVLPSGHEIFINASIGISLFPDDASNATELIQHADMAMYQAKKEGRNTYRYHTEALSIAANERLIMENRLRHALAAGEFILHYQPLIDARAGHVIGVEALARWQPPDNTIVPPGKFIPIAEETGLIVPLGEWVLRTACEQGRAWIDTGLPPLVMAVNLSVRQFQSENLVELVQRILEETRLPAVCLELELTESMFMEHAERSIETLNRLKALGIQLAIDDFGTGYSSLTYLKRFPIDKLKIDQSFVRGLAHDPNDREIAATIIAMARGLKLGVLAEGIESEQQLDFLRQQGCDYYQGFLFHRPVPAIELEAWLREHSAPR</sequence>
<dbReference type="GO" id="GO:0000160">
    <property type="term" value="P:phosphorelay signal transduction system"/>
    <property type="evidence" value="ECO:0007669"/>
    <property type="project" value="InterPro"/>
</dbReference>
<dbReference type="Gene3D" id="3.30.70.270">
    <property type="match status" value="1"/>
</dbReference>
<dbReference type="InterPro" id="IPR052155">
    <property type="entry name" value="Biofilm_reg_signaling"/>
</dbReference>
<dbReference type="Gene3D" id="3.30.450.40">
    <property type="match status" value="1"/>
</dbReference>
<dbReference type="SUPFAM" id="SSF55073">
    <property type="entry name" value="Nucleotide cyclase"/>
    <property type="match status" value="1"/>
</dbReference>
<dbReference type="PROSITE" id="PS50112">
    <property type="entry name" value="PAS"/>
    <property type="match status" value="2"/>
</dbReference>
<evidence type="ECO:0000256" key="4">
    <source>
        <dbReference type="PROSITE-ProRule" id="PRU00169"/>
    </source>
</evidence>
<keyword evidence="2" id="KW-0418">Kinase</keyword>
<dbReference type="InterPro" id="IPR035965">
    <property type="entry name" value="PAS-like_dom_sf"/>
</dbReference>
<dbReference type="InterPro" id="IPR043128">
    <property type="entry name" value="Rev_trsase/Diguanyl_cyclase"/>
</dbReference>
<evidence type="ECO:0000259" key="9">
    <source>
        <dbReference type="PROSITE" id="PS50887"/>
    </source>
</evidence>
<proteinExistence type="predicted"/>
<dbReference type="InterPro" id="IPR011006">
    <property type="entry name" value="CheY-like_superfamily"/>
</dbReference>
<dbReference type="InterPro" id="IPR000014">
    <property type="entry name" value="PAS"/>
</dbReference>
<dbReference type="GO" id="GO:0016301">
    <property type="term" value="F:kinase activity"/>
    <property type="evidence" value="ECO:0007669"/>
    <property type="project" value="UniProtKB-KW"/>
</dbReference>
<dbReference type="CDD" id="cd00156">
    <property type="entry name" value="REC"/>
    <property type="match status" value="1"/>
</dbReference>
<dbReference type="InterPro" id="IPR003018">
    <property type="entry name" value="GAF"/>
</dbReference>
<dbReference type="eggNOG" id="COG5001">
    <property type="taxonomic scope" value="Bacteria"/>
</dbReference>
<dbReference type="GO" id="GO:0071732">
    <property type="term" value="P:cellular response to nitric oxide"/>
    <property type="evidence" value="ECO:0007669"/>
    <property type="project" value="UniProtKB-ARBA"/>
</dbReference>
<dbReference type="PANTHER" id="PTHR44757">
    <property type="entry name" value="DIGUANYLATE CYCLASE DGCP"/>
    <property type="match status" value="1"/>
</dbReference>
<dbReference type="Pfam" id="PF00990">
    <property type="entry name" value="GGDEF"/>
    <property type="match status" value="1"/>
</dbReference>
<feature type="domain" description="Response regulatory" evidence="5">
    <location>
        <begin position="2"/>
        <end position="119"/>
    </location>
</feature>
<keyword evidence="1" id="KW-0808">Transferase</keyword>
<dbReference type="OrthoDB" id="9813903at2"/>
<dbReference type="SUPFAM" id="SSF55785">
    <property type="entry name" value="PYP-like sensor domain (PAS domain)"/>
    <property type="match status" value="2"/>
</dbReference>
<dbReference type="CDD" id="cd01949">
    <property type="entry name" value="GGDEF"/>
    <property type="match status" value="1"/>
</dbReference>
<dbReference type="InterPro" id="IPR000700">
    <property type="entry name" value="PAS-assoc_C"/>
</dbReference>
<dbReference type="AlphaFoldDB" id="Q82U13"/>
<dbReference type="NCBIfam" id="TIGR00254">
    <property type="entry name" value="GGDEF"/>
    <property type="match status" value="1"/>
</dbReference>
<dbReference type="Pfam" id="PF00563">
    <property type="entry name" value="EAL"/>
    <property type="match status" value="1"/>
</dbReference>
<dbReference type="InterPro" id="IPR000160">
    <property type="entry name" value="GGDEF_dom"/>
</dbReference>
<dbReference type="PROSITE" id="PS50110">
    <property type="entry name" value="RESPONSE_REGULATORY"/>
    <property type="match status" value="2"/>
</dbReference>
<dbReference type="EMBL" id="AL954747">
    <property type="protein sequence ID" value="CAD85611.1"/>
    <property type="molecule type" value="Genomic_DNA"/>
</dbReference>
<dbReference type="SMART" id="SM00086">
    <property type="entry name" value="PAC"/>
    <property type="match status" value="2"/>
</dbReference>
<dbReference type="Pfam" id="PF13426">
    <property type="entry name" value="PAS_9"/>
    <property type="match status" value="1"/>
</dbReference>
<evidence type="ECO:0000313" key="10">
    <source>
        <dbReference type="EMBL" id="CAD85611.1"/>
    </source>
</evidence>
<evidence type="ECO:0000259" key="5">
    <source>
        <dbReference type="PROSITE" id="PS50110"/>
    </source>
</evidence>
<feature type="domain" description="PAC" evidence="7">
    <location>
        <begin position="351"/>
        <end position="403"/>
    </location>
</feature>
<dbReference type="PROSITE" id="PS50113">
    <property type="entry name" value="PAC"/>
    <property type="match status" value="1"/>
</dbReference>
<dbReference type="InterPro" id="IPR029787">
    <property type="entry name" value="Nucleotide_cyclase"/>
</dbReference>
<dbReference type="KEGG" id="neu:NE1700"/>
<dbReference type="InterPro" id="IPR001610">
    <property type="entry name" value="PAC"/>
</dbReference>
<feature type="domain" description="EAL" evidence="8">
    <location>
        <begin position="871"/>
        <end position="1125"/>
    </location>
</feature>
<organism evidence="10 11">
    <name type="scientific">Nitrosomonas europaea (strain ATCC 19718 / CIP 103999 / KCTC 2705 / NBRC 14298)</name>
    <dbReference type="NCBI Taxonomy" id="228410"/>
    <lineage>
        <taxon>Bacteria</taxon>
        <taxon>Pseudomonadati</taxon>
        <taxon>Pseudomonadota</taxon>
        <taxon>Betaproteobacteria</taxon>
        <taxon>Nitrosomonadales</taxon>
        <taxon>Nitrosomonadaceae</taxon>
        <taxon>Nitrosomonas</taxon>
    </lineage>
</organism>
<dbReference type="RefSeq" id="WP_011112254.1">
    <property type="nucleotide sequence ID" value="NC_004757.1"/>
</dbReference>
<dbReference type="InterPro" id="IPR013655">
    <property type="entry name" value="PAS_fold_3"/>
</dbReference>
<dbReference type="SUPFAM" id="SSF141868">
    <property type="entry name" value="EAL domain-like"/>
    <property type="match status" value="1"/>
</dbReference>
<evidence type="ECO:0000259" key="6">
    <source>
        <dbReference type="PROSITE" id="PS50112"/>
    </source>
</evidence>
<dbReference type="SMART" id="SM00448">
    <property type="entry name" value="REC"/>
    <property type="match status" value="2"/>
</dbReference>
<feature type="domain" description="GGDEF" evidence="9">
    <location>
        <begin position="728"/>
        <end position="862"/>
    </location>
</feature>
<dbReference type="CDD" id="cd00130">
    <property type="entry name" value="PAS"/>
    <property type="match status" value="2"/>
</dbReference>
<dbReference type="STRING" id="228410.NE1700"/>
<keyword evidence="4" id="KW-0597">Phosphoprotein</keyword>
<protein>
    <submittedName>
        <fullName evidence="10">Diguanylate cyclase/phosphodiesterase domain 2 (EAL)</fullName>
    </submittedName>
</protein>
<name>Q82U13_NITEU</name>
<comment type="catalytic activity">
    <reaction evidence="3">
        <text>3',3'-c-di-GMP + H2O = 5'-phosphoguanylyl(3'-&gt;5')guanosine + H(+)</text>
        <dbReference type="Rhea" id="RHEA:24902"/>
        <dbReference type="ChEBI" id="CHEBI:15377"/>
        <dbReference type="ChEBI" id="CHEBI:15378"/>
        <dbReference type="ChEBI" id="CHEBI:58754"/>
        <dbReference type="ChEBI" id="CHEBI:58805"/>
        <dbReference type="EC" id="3.1.4.52"/>
    </reaction>
    <physiologicalReaction direction="left-to-right" evidence="3">
        <dbReference type="Rhea" id="RHEA:24903"/>
    </physiologicalReaction>
</comment>
<dbReference type="SUPFAM" id="SSF52172">
    <property type="entry name" value="CheY-like"/>
    <property type="match status" value="2"/>
</dbReference>
<dbReference type="Proteomes" id="UP000001416">
    <property type="component" value="Chromosome"/>
</dbReference>
<evidence type="ECO:0000259" key="7">
    <source>
        <dbReference type="PROSITE" id="PS50113"/>
    </source>
</evidence>
<reference evidence="10 11" key="1">
    <citation type="journal article" date="2003" name="J. Bacteriol.">
        <title>Complete genome sequence of the ammonia-oxidizing bacterium and obligate chemolithoautotroph Nitrosomonas europaea.</title>
        <authorList>
            <person name="Chain P."/>
            <person name="Lamerdin J."/>
            <person name="Larimer F."/>
            <person name="Regala W."/>
            <person name="Land M."/>
            <person name="Hauser L."/>
            <person name="Hooper A."/>
            <person name="Klotz M."/>
            <person name="Norton J."/>
            <person name="Sayavedra-Soto L."/>
            <person name="Arciero D."/>
            <person name="Hommes N."/>
            <person name="Whittaker M."/>
            <person name="Arp D."/>
        </authorList>
    </citation>
    <scope>NUCLEOTIDE SEQUENCE [LARGE SCALE GENOMIC DNA]</scope>
    <source>
        <strain evidence="11">ATCC 19718 / CIP 103999 / KCTC 2705 / NBRC 14298</strain>
    </source>
</reference>
<dbReference type="PROSITE" id="PS50887">
    <property type="entry name" value="GGDEF"/>
    <property type="match status" value="1"/>
</dbReference>
<dbReference type="SUPFAM" id="SSF55781">
    <property type="entry name" value="GAF domain-like"/>
    <property type="match status" value="1"/>
</dbReference>
<dbReference type="InterPro" id="IPR035919">
    <property type="entry name" value="EAL_sf"/>
</dbReference>
<dbReference type="Pfam" id="PF00072">
    <property type="entry name" value="Response_reg"/>
    <property type="match status" value="2"/>
</dbReference>
<feature type="domain" description="PAS" evidence="6">
    <location>
        <begin position="275"/>
        <end position="349"/>
    </location>
</feature>
<dbReference type="PhylomeDB" id="Q82U13"/>
<dbReference type="FunFam" id="3.20.20.450:FF:000001">
    <property type="entry name" value="Cyclic di-GMP phosphodiesterase yahA"/>
    <property type="match status" value="1"/>
</dbReference>
<dbReference type="Gene3D" id="3.30.450.20">
    <property type="entry name" value="PAS domain"/>
    <property type="match status" value="2"/>
</dbReference>
<evidence type="ECO:0000259" key="8">
    <source>
        <dbReference type="PROSITE" id="PS50883"/>
    </source>
</evidence>
<dbReference type="GO" id="GO:0071111">
    <property type="term" value="F:cyclic-guanylate-specific phosphodiesterase activity"/>
    <property type="evidence" value="ECO:0007669"/>
    <property type="project" value="UniProtKB-EC"/>
</dbReference>